<comment type="caution">
    <text evidence="1">The sequence shown here is derived from an EMBL/GenBank/DDBJ whole genome shotgun (WGS) entry which is preliminary data.</text>
</comment>
<keyword evidence="2" id="KW-1185">Reference proteome</keyword>
<dbReference type="InterPro" id="IPR053154">
    <property type="entry name" value="c-di-AMP_regulator"/>
</dbReference>
<proteinExistence type="predicted"/>
<dbReference type="InterPro" id="IPR012505">
    <property type="entry name" value="YbbR"/>
</dbReference>
<organism evidence="1 2">
    <name type="scientific">Lactiplantibacillus modestisalitolerans</name>
    <dbReference type="NCBI Taxonomy" id="1457219"/>
    <lineage>
        <taxon>Bacteria</taxon>
        <taxon>Bacillati</taxon>
        <taxon>Bacillota</taxon>
        <taxon>Bacilli</taxon>
        <taxon>Lactobacillales</taxon>
        <taxon>Lactobacillaceae</taxon>
        <taxon>Lactiplantibacillus</taxon>
    </lineage>
</organism>
<dbReference type="Gene3D" id="2.170.120.40">
    <property type="entry name" value="YbbR-like domain"/>
    <property type="match status" value="2"/>
</dbReference>
<dbReference type="PANTHER" id="PTHR37804">
    <property type="entry name" value="CDAA REGULATORY PROTEIN CDAR"/>
    <property type="match status" value="1"/>
</dbReference>
<evidence type="ECO:0000313" key="1">
    <source>
        <dbReference type="EMBL" id="MFB9768413.1"/>
    </source>
</evidence>
<reference evidence="1 2" key="1">
    <citation type="submission" date="2024-09" db="EMBL/GenBank/DDBJ databases">
        <authorList>
            <person name="Sun Q."/>
            <person name="Mori K."/>
        </authorList>
    </citation>
    <scope>NUCLEOTIDE SEQUENCE [LARGE SCALE GENOMIC DNA]</scope>
    <source>
        <strain evidence="1 2">TBRC 4576</strain>
    </source>
</reference>
<name>A0ABV5WQJ3_9LACO</name>
<dbReference type="RefSeq" id="WP_137642760.1">
    <property type="nucleotide sequence ID" value="NZ_BJEA01000011.1"/>
</dbReference>
<dbReference type="Gene3D" id="2.170.120.30">
    <property type="match status" value="1"/>
</dbReference>
<dbReference type="Proteomes" id="UP001589691">
    <property type="component" value="Unassembled WGS sequence"/>
</dbReference>
<dbReference type="EMBL" id="JBHLZY010000001">
    <property type="protein sequence ID" value="MFB9768413.1"/>
    <property type="molecule type" value="Genomic_DNA"/>
</dbReference>
<gene>
    <name evidence="1" type="ORF">ACFFLI_00785</name>
</gene>
<accession>A0ABV5WQJ3</accession>
<protein>
    <submittedName>
        <fullName evidence="1">YbbR-like domain-containing protein</fullName>
    </submittedName>
</protein>
<evidence type="ECO:0000313" key="2">
    <source>
        <dbReference type="Proteomes" id="UP001589691"/>
    </source>
</evidence>
<dbReference type="PANTHER" id="PTHR37804:SF1">
    <property type="entry name" value="CDAA REGULATORY PROTEIN CDAR"/>
    <property type="match status" value="1"/>
</dbReference>
<sequence length="331" mass="35471">MKRFMNSPWAMRLLALLCALVLFAYVSSMKTSHNTSILTNSASKTTLTSNRKVTISAPLELNVNSTKYFVTGYPENVKVTIEGPAALVTTTANTQNFKVYANLSDLSVGRHSVKVQVDGLNKELSYSLNQKYIHINIQPRRTATYKVHTDFNKQNVASGYEVGTARLGTSSVKVTGAVSEVSKVAKVVAVVNTEKNLKKSVNQQAMIEALDANGQTLNVVLTPSTTSVYIPISQATTTKDVGLDLKASGKTTADTSYSFSTDTKSVTVTGTKAALAKLSSLPIDVDVTDVKSSTEKTVKITTSDDDGILSVSPKSIKVKITVKANSEASEN</sequence>
<dbReference type="Pfam" id="PF07949">
    <property type="entry name" value="YbbR"/>
    <property type="match status" value="3"/>
</dbReference>